<dbReference type="KEGG" id="myb:102258451"/>
<accession>S7NJM4</accession>
<keyword evidence="2" id="KW-0472">Membrane</keyword>
<name>S7NJM4_MYOBR</name>
<feature type="region of interest" description="Disordered" evidence="1">
    <location>
        <begin position="1"/>
        <end position="90"/>
    </location>
</feature>
<feature type="compositionally biased region" description="Acidic residues" evidence="1">
    <location>
        <begin position="79"/>
        <end position="90"/>
    </location>
</feature>
<protein>
    <submittedName>
        <fullName evidence="2">Transmembrane protein 169</fullName>
    </submittedName>
</protein>
<feature type="compositionally biased region" description="Acidic residues" evidence="1">
    <location>
        <begin position="61"/>
        <end position="71"/>
    </location>
</feature>
<organism evidence="2 3">
    <name type="scientific">Myotis brandtii</name>
    <name type="common">Brandt's bat</name>
    <dbReference type="NCBI Taxonomy" id="109478"/>
    <lineage>
        <taxon>Eukaryota</taxon>
        <taxon>Metazoa</taxon>
        <taxon>Chordata</taxon>
        <taxon>Craniata</taxon>
        <taxon>Vertebrata</taxon>
        <taxon>Euteleostomi</taxon>
        <taxon>Mammalia</taxon>
        <taxon>Eutheria</taxon>
        <taxon>Laurasiatheria</taxon>
        <taxon>Chiroptera</taxon>
        <taxon>Yangochiroptera</taxon>
        <taxon>Vespertilionidae</taxon>
        <taxon>Myotis</taxon>
    </lineage>
</organism>
<evidence type="ECO:0000313" key="2">
    <source>
        <dbReference type="EMBL" id="EPQ17674.1"/>
    </source>
</evidence>
<evidence type="ECO:0000256" key="1">
    <source>
        <dbReference type="SAM" id="MobiDB-lite"/>
    </source>
</evidence>
<evidence type="ECO:0000313" key="3">
    <source>
        <dbReference type="Proteomes" id="UP000052978"/>
    </source>
</evidence>
<sequence>MEELAPVESQGQLPSPHHGSLRKAVAAALALDGESTMGRRKKKRKESRPESIIIYRSESEKVDEEPGESEGGDQPKEEEGADFLDYPADDGNMEEISPFWNF</sequence>
<dbReference type="Proteomes" id="UP000052978">
    <property type="component" value="Unassembled WGS sequence"/>
</dbReference>
<dbReference type="eggNOG" id="ENOG502QUD9">
    <property type="taxonomic scope" value="Eukaryota"/>
</dbReference>
<keyword evidence="2" id="KW-0812">Transmembrane</keyword>
<gene>
    <name evidence="2" type="ORF">D623_10022945</name>
</gene>
<dbReference type="KEGG" id="myb:102245790"/>
<dbReference type="PANTHER" id="PTHR31777:SF0">
    <property type="entry name" value="TRANSMEMBRANE PROTEIN 169"/>
    <property type="match status" value="1"/>
</dbReference>
<keyword evidence="3" id="KW-1185">Reference proteome</keyword>
<proteinExistence type="predicted"/>
<reference evidence="2 3" key="1">
    <citation type="journal article" date="2013" name="Nat. Commun.">
        <title>Genome analysis reveals insights into physiology and longevity of the Brandt's bat Myotis brandtii.</title>
        <authorList>
            <person name="Seim I."/>
            <person name="Fang X."/>
            <person name="Xiong Z."/>
            <person name="Lobanov A.V."/>
            <person name="Huang Z."/>
            <person name="Ma S."/>
            <person name="Feng Y."/>
            <person name="Turanov A.A."/>
            <person name="Zhu Y."/>
            <person name="Lenz T.L."/>
            <person name="Gerashchenko M.V."/>
            <person name="Fan D."/>
            <person name="Hee Yim S."/>
            <person name="Yao X."/>
            <person name="Jordan D."/>
            <person name="Xiong Y."/>
            <person name="Ma Y."/>
            <person name="Lyapunov A.N."/>
            <person name="Chen G."/>
            <person name="Kulakova O.I."/>
            <person name="Sun Y."/>
            <person name="Lee S.G."/>
            <person name="Bronson R.T."/>
            <person name="Moskalev A.A."/>
            <person name="Sunyaev S.R."/>
            <person name="Zhang G."/>
            <person name="Krogh A."/>
            <person name="Wang J."/>
            <person name="Gladyshev V.N."/>
        </authorList>
    </citation>
    <scope>NUCLEOTIDE SEQUENCE [LARGE SCALE GENOMIC DNA]</scope>
</reference>
<dbReference type="PANTHER" id="PTHR31777">
    <property type="entry name" value="TRANSMEMBRANE PROTEIN 169"/>
    <property type="match status" value="1"/>
</dbReference>
<dbReference type="EMBL" id="KE164381">
    <property type="protein sequence ID" value="EPQ17674.1"/>
    <property type="molecule type" value="Genomic_DNA"/>
</dbReference>
<dbReference type="AlphaFoldDB" id="S7NJM4"/>
<dbReference type="InterPro" id="IPR029386">
    <property type="entry name" value="TMEM169"/>
</dbReference>